<organism evidence="2 3">
    <name type="scientific">Ranatra chinensis</name>
    <dbReference type="NCBI Taxonomy" id="642074"/>
    <lineage>
        <taxon>Eukaryota</taxon>
        <taxon>Metazoa</taxon>
        <taxon>Ecdysozoa</taxon>
        <taxon>Arthropoda</taxon>
        <taxon>Hexapoda</taxon>
        <taxon>Insecta</taxon>
        <taxon>Pterygota</taxon>
        <taxon>Neoptera</taxon>
        <taxon>Paraneoptera</taxon>
        <taxon>Hemiptera</taxon>
        <taxon>Heteroptera</taxon>
        <taxon>Panheteroptera</taxon>
        <taxon>Nepomorpha</taxon>
        <taxon>Nepidae</taxon>
        <taxon>Ranatrinae</taxon>
        <taxon>Ranatra</taxon>
    </lineage>
</organism>
<feature type="compositionally biased region" description="Polar residues" evidence="1">
    <location>
        <begin position="1"/>
        <end position="21"/>
    </location>
</feature>
<feature type="region of interest" description="Disordered" evidence="1">
    <location>
        <begin position="1"/>
        <end position="25"/>
    </location>
</feature>
<keyword evidence="3" id="KW-1185">Reference proteome</keyword>
<dbReference type="PANTHER" id="PTHR47326">
    <property type="entry name" value="TRANSPOSABLE ELEMENT TC3 TRANSPOSASE-LIKE PROTEIN"/>
    <property type="match status" value="1"/>
</dbReference>
<protein>
    <recommendedName>
        <fullName evidence="4">Transposase</fullName>
    </recommendedName>
</protein>
<accession>A0ABD0Y969</accession>
<evidence type="ECO:0000313" key="3">
    <source>
        <dbReference type="Proteomes" id="UP001558652"/>
    </source>
</evidence>
<dbReference type="InterPro" id="IPR036397">
    <property type="entry name" value="RNaseH_sf"/>
</dbReference>
<dbReference type="SUPFAM" id="SSF158553">
    <property type="entry name" value="TAFH domain-like"/>
    <property type="match status" value="1"/>
</dbReference>
<evidence type="ECO:0000256" key="1">
    <source>
        <dbReference type="SAM" id="MobiDB-lite"/>
    </source>
</evidence>
<proteinExistence type="predicted"/>
<dbReference type="PANTHER" id="PTHR47326:SF1">
    <property type="entry name" value="HTH PSQ-TYPE DOMAIN-CONTAINING PROTEIN"/>
    <property type="match status" value="1"/>
</dbReference>
<dbReference type="InterPro" id="IPR037249">
    <property type="entry name" value="TAFH/NHR1_dom_sf"/>
</dbReference>
<dbReference type="EMBL" id="JBFDAA010000020">
    <property type="protein sequence ID" value="KAL1115518.1"/>
    <property type="molecule type" value="Genomic_DNA"/>
</dbReference>
<evidence type="ECO:0000313" key="2">
    <source>
        <dbReference type="EMBL" id="KAL1115518.1"/>
    </source>
</evidence>
<reference evidence="2 3" key="1">
    <citation type="submission" date="2024-07" db="EMBL/GenBank/DDBJ databases">
        <title>Chromosome-level genome assembly of the water stick insect Ranatra chinensis (Heteroptera: Nepidae).</title>
        <authorList>
            <person name="Liu X."/>
        </authorList>
    </citation>
    <scope>NUCLEOTIDE SEQUENCE [LARGE SCALE GENOMIC DNA]</scope>
    <source>
        <strain evidence="2">Cailab_2021Rc</strain>
        <tissue evidence="2">Muscle</tissue>
    </source>
</reference>
<gene>
    <name evidence="2" type="ORF">AAG570_007547</name>
</gene>
<sequence>MNSANAGSPTQTTNGNASPPLSGSCGGLDMGHHQGVIKVKRLLSTLVQYGHELAPETGDRVRSLVLSLVVTGSKIQHAEWLGYSTKDIARVMQTEKFPQTVMVFGCVSSEGDAVPPHFFQEGLRSTSDGYVELLNTVVKPRIRRVADGRPYVRQQDSASRHTSGKSQKWLSENVYDLTSPNVWPPNCPDLNPMDYFVWGAVEKDTPSNTKAQLMDKIKTVFADCSISLRFRSRIEAVIDANGGYFE</sequence>
<dbReference type="AlphaFoldDB" id="A0ABD0Y969"/>
<dbReference type="Gene3D" id="3.30.420.10">
    <property type="entry name" value="Ribonuclease H-like superfamily/Ribonuclease H"/>
    <property type="match status" value="1"/>
</dbReference>
<evidence type="ECO:0008006" key="4">
    <source>
        <dbReference type="Google" id="ProtNLM"/>
    </source>
</evidence>
<comment type="caution">
    <text evidence="2">The sequence shown here is derived from an EMBL/GenBank/DDBJ whole genome shotgun (WGS) entry which is preliminary data.</text>
</comment>
<dbReference type="Proteomes" id="UP001558652">
    <property type="component" value="Unassembled WGS sequence"/>
</dbReference>
<name>A0ABD0Y969_9HEMI</name>